<organism evidence="4">
    <name type="scientific">Arion vulgaris</name>
    <dbReference type="NCBI Taxonomy" id="1028688"/>
    <lineage>
        <taxon>Eukaryota</taxon>
        <taxon>Metazoa</taxon>
        <taxon>Spiralia</taxon>
        <taxon>Lophotrochozoa</taxon>
        <taxon>Mollusca</taxon>
        <taxon>Gastropoda</taxon>
        <taxon>Heterobranchia</taxon>
        <taxon>Euthyneura</taxon>
        <taxon>Panpulmonata</taxon>
        <taxon>Eupulmonata</taxon>
        <taxon>Stylommatophora</taxon>
        <taxon>Helicina</taxon>
        <taxon>Arionoidea</taxon>
        <taxon>Arionidae</taxon>
        <taxon>Arion</taxon>
    </lineage>
</organism>
<protein>
    <recommendedName>
        <fullName evidence="3">Topoisomerase 6 subunit A/Spo11 TOPRIM domain-containing protein</fullName>
    </recommendedName>
</protein>
<feature type="domain" description="Topoisomerase 6 subunit A/Spo11 TOPRIM" evidence="3">
    <location>
        <begin position="1"/>
        <end position="105"/>
    </location>
</feature>
<dbReference type="Gene3D" id="3.40.1360.10">
    <property type="match status" value="1"/>
</dbReference>
<name>A0A0B6Z9I8_9EUPU</name>
<sequence>MAVYKYGSKRQAFDNIHLAVPTIEWIGILPEDIERLHIPESALSPMSKKDLQKCESLKTRPYFRHDESLLAEIDLLIEMKKKAEIQCLDAISSNYLCDVYLPSRLSLVMT</sequence>
<evidence type="ECO:0000256" key="2">
    <source>
        <dbReference type="ARBA" id="ARBA00023242"/>
    </source>
</evidence>
<dbReference type="GO" id="GO:0000228">
    <property type="term" value="C:nuclear chromosome"/>
    <property type="evidence" value="ECO:0007669"/>
    <property type="project" value="TreeGrafter"/>
</dbReference>
<comment type="subcellular location">
    <subcellularLocation>
        <location evidence="1">Nucleus</location>
    </subcellularLocation>
</comment>
<dbReference type="InterPro" id="IPR034136">
    <property type="entry name" value="TOPRIM_Topo6A/Spo11"/>
</dbReference>
<dbReference type="GO" id="GO:0003677">
    <property type="term" value="F:DNA binding"/>
    <property type="evidence" value="ECO:0007669"/>
    <property type="project" value="InterPro"/>
</dbReference>
<dbReference type="PRINTS" id="PR01551">
    <property type="entry name" value="SPO11HOMOLOG"/>
</dbReference>
<evidence type="ECO:0000313" key="4">
    <source>
        <dbReference type="EMBL" id="CEK64375.1"/>
    </source>
</evidence>
<dbReference type="EMBL" id="HACG01017510">
    <property type="protein sequence ID" value="CEK64375.1"/>
    <property type="molecule type" value="Transcribed_RNA"/>
</dbReference>
<dbReference type="AlphaFoldDB" id="A0A0B6Z9I8"/>
<reference evidence="4" key="1">
    <citation type="submission" date="2014-12" db="EMBL/GenBank/DDBJ databases">
        <title>Insight into the proteome of Arion vulgaris.</title>
        <authorList>
            <person name="Aradska J."/>
            <person name="Bulat T."/>
            <person name="Smidak R."/>
            <person name="Sarate P."/>
            <person name="Gangsoo J."/>
            <person name="Sialana F."/>
            <person name="Bilban M."/>
            <person name="Lubec G."/>
        </authorList>
    </citation>
    <scope>NUCLEOTIDE SEQUENCE</scope>
    <source>
        <tissue evidence="4">Skin</tissue>
    </source>
</reference>
<evidence type="ECO:0000256" key="1">
    <source>
        <dbReference type="ARBA" id="ARBA00004123"/>
    </source>
</evidence>
<dbReference type="GO" id="GO:0007131">
    <property type="term" value="P:reciprocal meiotic recombination"/>
    <property type="evidence" value="ECO:0007669"/>
    <property type="project" value="TreeGrafter"/>
</dbReference>
<dbReference type="PANTHER" id="PTHR10848:SF0">
    <property type="entry name" value="MEIOTIC RECOMBINATION PROTEIN SPO11"/>
    <property type="match status" value="1"/>
</dbReference>
<dbReference type="GO" id="GO:0003918">
    <property type="term" value="F:DNA topoisomerase type II (double strand cut, ATP-hydrolyzing) activity"/>
    <property type="evidence" value="ECO:0007669"/>
    <property type="project" value="InterPro"/>
</dbReference>
<keyword evidence="2" id="KW-0539">Nucleus</keyword>
<accession>A0A0B6Z9I8</accession>
<evidence type="ECO:0000259" key="3">
    <source>
        <dbReference type="Pfam" id="PF21180"/>
    </source>
</evidence>
<dbReference type="GO" id="GO:0000706">
    <property type="term" value="P:meiotic DNA double-strand break processing"/>
    <property type="evidence" value="ECO:0007669"/>
    <property type="project" value="TreeGrafter"/>
</dbReference>
<dbReference type="InterPro" id="IPR002815">
    <property type="entry name" value="Spo11/TopoVI_A"/>
</dbReference>
<dbReference type="PANTHER" id="PTHR10848">
    <property type="entry name" value="MEIOTIC RECOMBINATION PROTEIN SPO11"/>
    <property type="match status" value="1"/>
</dbReference>
<proteinExistence type="predicted"/>
<dbReference type="InterPro" id="IPR036078">
    <property type="entry name" value="Spo11/TopoVI_A_sf"/>
</dbReference>
<gene>
    <name evidence="4" type="primary">ORF51553</name>
</gene>
<dbReference type="SUPFAM" id="SSF56726">
    <property type="entry name" value="DNA topoisomerase IV, alpha subunit"/>
    <property type="match status" value="1"/>
</dbReference>
<dbReference type="GO" id="GO:0042138">
    <property type="term" value="P:meiotic DNA double-strand break formation"/>
    <property type="evidence" value="ECO:0007669"/>
    <property type="project" value="InterPro"/>
</dbReference>
<dbReference type="Pfam" id="PF21180">
    <property type="entry name" value="TOP6A-Spo11_Toprim"/>
    <property type="match status" value="1"/>
</dbReference>
<dbReference type="InterPro" id="IPR013048">
    <property type="entry name" value="Meiotic_Spo11"/>
</dbReference>